<dbReference type="Proteomes" id="UP000001307">
    <property type="component" value="Unassembled WGS sequence"/>
</dbReference>
<proteinExistence type="predicted"/>
<evidence type="ECO:0000313" key="2">
    <source>
        <dbReference type="Proteomes" id="UP000001307"/>
    </source>
</evidence>
<dbReference type="AlphaFoldDB" id="E4XI57"/>
<protein>
    <recommendedName>
        <fullName evidence="3">Condensation domain-containing protein</fullName>
    </recommendedName>
</protein>
<dbReference type="InParanoid" id="E4XI57"/>
<dbReference type="InterPro" id="IPR052058">
    <property type="entry name" value="Alcohol_O-acetyltransferase"/>
</dbReference>
<evidence type="ECO:0008006" key="3">
    <source>
        <dbReference type="Google" id="ProtNLM"/>
    </source>
</evidence>
<dbReference type="EMBL" id="FN653053">
    <property type="protein sequence ID" value="CBY10178.1"/>
    <property type="molecule type" value="Genomic_DNA"/>
</dbReference>
<accession>E4XI57</accession>
<gene>
    <name evidence="1" type="ORF">GSOID_T00011111001</name>
</gene>
<organism evidence="1">
    <name type="scientific">Oikopleura dioica</name>
    <name type="common">Tunicate</name>
    <dbReference type="NCBI Taxonomy" id="34765"/>
    <lineage>
        <taxon>Eukaryota</taxon>
        <taxon>Metazoa</taxon>
        <taxon>Chordata</taxon>
        <taxon>Tunicata</taxon>
        <taxon>Appendicularia</taxon>
        <taxon>Copelata</taxon>
        <taxon>Oikopleuridae</taxon>
        <taxon>Oikopleura</taxon>
    </lineage>
</organism>
<dbReference type="SUPFAM" id="SSF52777">
    <property type="entry name" value="CoA-dependent acyltransferases"/>
    <property type="match status" value="1"/>
</dbReference>
<keyword evidence="2" id="KW-1185">Reference proteome</keyword>
<reference evidence="1" key="1">
    <citation type="journal article" date="2010" name="Science">
        <title>Plasticity of animal genome architecture unmasked by rapid evolution of a pelagic tunicate.</title>
        <authorList>
            <person name="Denoeud F."/>
            <person name="Henriet S."/>
            <person name="Mungpakdee S."/>
            <person name="Aury J.M."/>
            <person name="Da Silva C."/>
            <person name="Brinkmann H."/>
            <person name="Mikhaleva J."/>
            <person name="Olsen L.C."/>
            <person name="Jubin C."/>
            <person name="Canestro C."/>
            <person name="Bouquet J.M."/>
            <person name="Danks G."/>
            <person name="Poulain J."/>
            <person name="Campsteijn C."/>
            <person name="Adamski M."/>
            <person name="Cross I."/>
            <person name="Yadetie F."/>
            <person name="Muffato M."/>
            <person name="Louis A."/>
            <person name="Butcher S."/>
            <person name="Tsagkogeorga G."/>
            <person name="Konrad A."/>
            <person name="Singh S."/>
            <person name="Jensen M.F."/>
            <person name="Cong E.H."/>
            <person name="Eikeseth-Otteraa H."/>
            <person name="Noel B."/>
            <person name="Anthouard V."/>
            <person name="Porcel B.M."/>
            <person name="Kachouri-Lafond R."/>
            <person name="Nishino A."/>
            <person name="Ugolini M."/>
            <person name="Chourrout P."/>
            <person name="Nishida H."/>
            <person name="Aasland R."/>
            <person name="Huzurbazar S."/>
            <person name="Westhof E."/>
            <person name="Delsuc F."/>
            <person name="Lehrach H."/>
            <person name="Reinhardt R."/>
            <person name="Weissenbach J."/>
            <person name="Roy S.W."/>
            <person name="Artiguenave F."/>
            <person name="Postlethwait J.H."/>
            <person name="Manak J.R."/>
            <person name="Thompson E.M."/>
            <person name="Jaillon O."/>
            <person name="Du Pasquier L."/>
            <person name="Boudinot P."/>
            <person name="Liberles D.A."/>
            <person name="Volff J.N."/>
            <person name="Philippe H."/>
            <person name="Lenhard B."/>
            <person name="Roest Crollius H."/>
            <person name="Wincker P."/>
            <person name="Chourrout D."/>
        </authorList>
    </citation>
    <scope>NUCLEOTIDE SEQUENCE [LARGE SCALE GENOMIC DNA]</scope>
</reference>
<dbReference type="OrthoDB" id="10016361at2759"/>
<name>E4XI57_OIKDI</name>
<dbReference type="PANTHER" id="PTHR28037:SF1">
    <property type="entry name" value="ALCOHOL O-ACETYLTRANSFERASE 1-RELATED"/>
    <property type="match status" value="1"/>
</dbReference>
<sequence length="405" mass="46561">MREENEIETIMNNDRVTVSFAALIDFKENLDKSLLNSAWNRTRQLNSFLRGRWEKTIFKKFDYTDCAKLSQPEYRKSDCCHFKKQFDKITQEYTFEKLNQLPVPSHLVVFGSEKRVQFMILAIHSLVDGKSMHNILNDLLFFYKNSQLNIFTGIDAIDSKIEDVPKPLTELRPCFPEFSDKEKKYKAEFHKRLLNFKNVVPHQKFDGIEHGRPQNLKSTTTLGSGSKQGSKRLKLFCKENGITIGTLLIAATAFLNAKIMKSIEISKHLNIDVIYNLRPHLTEINSSVACYIFSTGFCPAVLSHQTLLDIAKDMKDESSAKLDNSEHLMFPQLIKQFEQHGGEYKRILDQNNGVCKYKSVSICFTKFKQIRSASQMSANSTLTSLTCLMEYQLMKFSALEHAGIM</sequence>
<dbReference type="PANTHER" id="PTHR28037">
    <property type="entry name" value="ALCOHOL O-ACETYLTRANSFERASE 1-RELATED"/>
    <property type="match status" value="1"/>
</dbReference>
<evidence type="ECO:0000313" key="1">
    <source>
        <dbReference type="EMBL" id="CBY10178.1"/>
    </source>
</evidence>